<evidence type="ECO:0000256" key="4">
    <source>
        <dbReference type="ARBA" id="ARBA00023136"/>
    </source>
</evidence>
<evidence type="ECO:0000256" key="1">
    <source>
        <dbReference type="ARBA" id="ARBA00004651"/>
    </source>
</evidence>
<dbReference type="PROSITE" id="PS50850">
    <property type="entry name" value="MFS"/>
    <property type="match status" value="1"/>
</dbReference>
<feature type="transmembrane region" description="Helical" evidence="5">
    <location>
        <begin position="186"/>
        <end position="207"/>
    </location>
</feature>
<evidence type="ECO:0000256" key="3">
    <source>
        <dbReference type="ARBA" id="ARBA00022989"/>
    </source>
</evidence>
<dbReference type="Pfam" id="PF07690">
    <property type="entry name" value="MFS_1"/>
    <property type="match status" value="1"/>
</dbReference>
<evidence type="ECO:0000313" key="8">
    <source>
        <dbReference type="Proteomes" id="UP001575652"/>
    </source>
</evidence>
<feature type="domain" description="Major facilitator superfamily (MFS) profile" evidence="6">
    <location>
        <begin position="34"/>
        <end position="446"/>
    </location>
</feature>
<dbReference type="RefSeq" id="WP_373970828.1">
    <property type="nucleotide sequence ID" value="NZ_JBHDLJ010000002.1"/>
</dbReference>
<accession>A0ABV4UNH2</accession>
<dbReference type="Proteomes" id="UP001575652">
    <property type="component" value="Unassembled WGS sequence"/>
</dbReference>
<keyword evidence="2 5" id="KW-0812">Transmembrane</keyword>
<name>A0ABV4UNH2_9MICC</name>
<feature type="transmembrane region" description="Helical" evidence="5">
    <location>
        <begin position="99"/>
        <end position="119"/>
    </location>
</feature>
<protein>
    <submittedName>
        <fullName evidence="7">MFS transporter</fullName>
    </submittedName>
</protein>
<feature type="transmembrane region" description="Helical" evidence="5">
    <location>
        <begin position="125"/>
        <end position="147"/>
    </location>
</feature>
<dbReference type="InterPro" id="IPR050382">
    <property type="entry name" value="MFS_Na/Anion_cotransporter"/>
</dbReference>
<dbReference type="InterPro" id="IPR036259">
    <property type="entry name" value="MFS_trans_sf"/>
</dbReference>
<reference evidence="7 8" key="1">
    <citation type="submission" date="2024-09" db="EMBL/GenBank/DDBJ databases">
        <authorList>
            <person name="Salinas-Garcia M.A."/>
            <person name="Prieme A."/>
        </authorList>
    </citation>
    <scope>NUCLEOTIDE SEQUENCE [LARGE SCALE GENOMIC DNA]</scope>
    <source>
        <strain evidence="7 8">DSM 21081</strain>
    </source>
</reference>
<dbReference type="SUPFAM" id="SSF103473">
    <property type="entry name" value="MFS general substrate transporter"/>
    <property type="match status" value="1"/>
</dbReference>
<feature type="transmembrane region" description="Helical" evidence="5">
    <location>
        <begin position="328"/>
        <end position="347"/>
    </location>
</feature>
<keyword evidence="4 5" id="KW-0472">Membrane</keyword>
<evidence type="ECO:0000256" key="2">
    <source>
        <dbReference type="ARBA" id="ARBA00022692"/>
    </source>
</evidence>
<comment type="caution">
    <text evidence="7">The sequence shown here is derived from an EMBL/GenBank/DDBJ whole genome shotgun (WGS) entry which is preliminary data.</text>
</comment>
<dbReference type="Gene3D" id="1.20.1250.20">
    <property type="entry name" value="MFS general substrate transporter like domains"/>
    <property type="match status" value="2"/>
</dbReference>
<gene>
    <name evidence="7" type="ORF">ACETWP_03600</name>
</gene>
<feature type="transmembrane region" description="Helical" evidence="5">
    <location>
        <begin position="423"/>
        <end position="442"/>
    </location>
</feature>
<feature type="transmembrane region" description="Helical" evidence="5">
    <location>
        <begin position="387"/>
        <end position="411"/>
    </location>
</feature>
<feature type="transmembrane region" description="Helical" evidence="5">
    <location>
        <begin position="70"/>
        <end position="92"/>
    </location>
</feature>
<dbReference type="EMBL" id="JBHDLJ010000002">
    <property type="protein sequence ID" value="MFB0833663.1"/>
    <property type="molecule type" value="Genomic_DNA"/>
</dbReference>
<comment type="subcellular location">
    <subcellularLocation>
        <location evidence="1">Cell membrane</location>
        <topology evidence="1">Multi-pass membrane protein</topology>
    </subcellularLocation>
</comment>
<evidence type="ECO:0000313" key="7">
    <source>
        <dbReference type="EMBL" id="MFB0833663.1"/>
    </source>
</evidence>
<feature type="transmembrane region" description="Helical" evidence="5">
    <location>
        <begin position="159"/>
        <end position="180"/>
    </location>
</feature>
<dbReference type="PANTHER" id="PTHR11662:SF450">
    <property type="entry name" value="BLR1003 PROTEIN"/>
    <property type="match status" value="1"/>
</dbReference>
<proteinExistence type="predicted"/>
<organism evidence="7 8">
    <name type="scientific">Arthrobacter halodurans</name>
    <dbReference type="NCBI Taxonomy" id="516699"/>
    <lineage>
        <taxon>Bacteria</taxon>
        <taxon>Bacillati</taxon>
        <taxon>Actinomycetota</taxon>
        <taxon>Actinomycetes</taxon>
        <taxon>Micrococcales</taxon>
        <taxon>Micrococcaceae</taxon>
        <taxon>Arthrobacter</taxon>
    </lineage>
</organism>
<keyword evidence="8" id="KW-1185">Reference proteome</keyword>
<feature type="transmembrane region" description="Helical" evidence="5">
    <location>
        <begin position="254"/>
        <end position="277"/>
    </location>
</feature>
<evidence type="ECO:0000259" key="6">
    <source>
        <dbReference type="PROSITE" id="PS50850"/>
    </source>
</evidence>
<keyword evidence="3 5" id="KW-1133">Transmembrane helix</keyword>
<dbReference type="PANTHER" id="PTHR11662">
    <property type="entry name" value="SOLUTE CARRIER FAMILY 17"/>
    <property type="match status" value="1"/>
</dbReference>
<feature type="transmembrane region" description="Helical" evidence="5">
    <location>
        <begin position="297"/>
        <end position="316"/>
    </location>
</feature>
<dbReference type="InterPro" id="IPR011701">
    <property type="entry name" value="MFS"/>
</dbReference>
<feature type="transmembrane region" description="Helical" evidence="5">
    <location>
        <begin position="353"/>
        <end position="375"/>
    </location>
</feature>
<sequence length="459" mass="48606">MAIDIPPHIAADADDRRDPARWSPRKRNAYGWTITGMLLVLMMISWADKAILGIVAVPIMKDLNLTTEQFGLLGSAVFMLFGVAQLVAAPIANRVKSKWILLVLCLIWSVAQVPIFVFASLPALWFSRLLLGAGEGPLAPISMHATYKWFPAARSAAPAAVTSSGVTLGIVAFAPVLAWITAEFGWRATFIFLAMVGVVWAVAWIFVGKEGPYTSARAEREIDGGAAEGDEDASAAVAADTKVSYRRSFATPTWLLAVLCSFLGYWTFTVATTWLPAYFETVHGATTQQAGSLITLPALWGTFATIGLGVLPQRLAARGIPTRRSRGLVLGLAAAFAGIMVILGTLAPVSWLAVLFFTFGFGTAPALFALTYLVASETTTVGQRGAVLQVTNAVLTAGGLFAPAVVGIIIGRAASETVGYANAFLLTGGMLSVAGVLGALFINQQRDRLRLGLDVARTA</sequence>
<evidence type="ECO:0000256" key="5">
    <source>
        <dbReference type="SAM" id="Phobius"/>
    </source>
</evidence>
<dbReference type="InterPro" id="IPR020846">
    <property type="entry name" value="MFS_dom"/>
</dbReference>